<evidence type="ECO:0000313" key="2">
    <source>
        <dbReference type="Proteomes" id="UP000092462"/>
    </source>
</evidence>
<dbReference type="InterPro" id="IPR013320">
    <property type="entry name" value="ConA-like_dom_sf"/>
</dbReference>
<dbReference type="SUPFAM" id="SSF49899">
    <property type="entry name" value="Concanavalin A-like lectins/glucanases"/>
    <property type="match status" value="1"/>
</dbReference>
<sequence length="615" mass="65563">MNCLNTTSTIRFYVHQYALNPGSINLSVVEIKDKENVTTTLWWSSKNQGPRWVRVEAIMPNITTKYYLQFEARMGMRIFSDVAIDDFSLSPECFGLNIPLDHLHGYNYWDPRVGLPKQPHTDFIDKTVLELGTCGVKGILGPSSSDWTISTVLTYLDSLVAGGGGGLGIGRYLDDDLQHGKGVDDELKEVSGEIHGEIHKAAGPGGGWRAKDDSALDSRFGASLLEGGRGGLPCYPTRGLHGQGGFGGGGGGCLTGGGGGGYSGGDILSNSSNGQGGSSFIGWKRSVPELSRVYVGANSGPGAVVIIPAIQGCGCDYRCVALDEYRSLVACICPEGWGLKRDNLTACELLKEHDIPLQYLIVFFVVVTMLLLAALTGLIFMLYNRYQRKKQATLRHKMLLEQDLQLSRLRNTADDSALTNFNPNYGYYLIPLPGPRGAAERLLSEATGVTLSETAATYTSPCTTSPAVPRPPPTDGCWETSFSSAPSHPAAECAVGTVVTPPDAPPPNGPPVDKLISLDTPQQTPTTTCPPMSFGPPLAHPISTDGITKPQDIIPPPITLDPATLAIQGTSYANVRMADGVAGTTAAPPAKDKAGPFTIQGFSERYKENHSEISC</sequence>
<dbReference type="EMBL" id="AJVK01062871">
    <property type="status" value="NOT_ANNOTATED_CDS"/>
    <property type="molecule type" value="Genomic_DNA"/>
</dbReference>
<dbReference type="Pfam" id="PF00629">
    <property type="entry name" value="MAM"/>
    <property type="match status" value="1"/>
</dbReference>
<name>A0A1B0DIP5_PHLPP</name>
<organism evidence="1 2">
    <name type="scientific">Phlebotomus papatasi</name>
    <name type="common">Sandfly</name>
    <dbReference type="NCBI Taxonomy" id="29031"/>
    <lineage>
        <taxon>Eukaryota</taxon>
        <taxon>Metazoa</taxon>
        <taxon>Ecdysozoa</taxon>
        <taxon>Arthropoda</taxon>
        <taxon>Hexapoda</taxon>
        <taxon>Insecta</taxon>
        <taxon>Pterygota</taxon>
        <taxon>Neoptera</taxon>
        <taxon>Endopterygota</taxon>
        <taxon>Diptera</taxon>
        <taxon>Nematocera</taxon>
        <taxon>Psychodoidea</taxon>
        <taxon>Psychodidae</taxon>
        <taxon>Phlebotomus</taxon>
        <taxon>Phlebotomus</taxon>
    </lineage>
</organism>
<proteinExistence type="predicted"/>
<evidence type="ECO:0000313" key="1">
    <source>
        <dbReference type="EnsemblMetazoa" id="PPAI008032-PA"/>
    </source>
</evidence>
<dbReference type="PROSITE" id="PS50060">
    <property type="entry name" value="MAM_2"/>
    <property type="match status" value="1"/>
</dbReference>
<dbReference type="FunFam" id="2.60.120.200:FF:000193">
    <property type="entry name" value="Tyrosine-protein kinase receptor"/>
    <property type="match status" value="1"/>
</dbReference>
<accession>A0A1B0DIP5</accession>
<keyword evidence="2" id="KW-1185">Reference proteome</keyword>
<dbReference type="VEuPathDB" id="VectorBase:PPAI008032"/>
<dbReference type="AlphaFoldDB" id="A0A1B0DIP5"/>
<dbReference type="EnsemblMetazoa" id="PPAI008032-RA">
    <property type="protein sequence ID" value="PPAI008032-PA"/>
    <property type="gene ID" value="PPAI008032"/>
</dbReference>
<dbReference type="VEuPathDB" id="VectorBase:PPAPM1_000309"/>
<reference evidence="1" key="1">
    <citation type="submission" date="2022-08" db="UniProtKB">
        <authorList>
            <consortium name="EnsemblMetazoa"/>
        </authorList>
    </citation>
    <scope>IDENTIFICATION</scope>
    <source>
        <strain evidence="1">Israel</strain>
    </source>
</reference>
<dbReference type="InterPro" id="IPR000998">
    <property type="entry name" value="MAM_dom"/>
</dbReference>
<protein>
    <submittedName>
        <fullName evidence="1">Uncharacterized protein</fullName>
    </submittedName>
</protein>
<dbReference type="GO" id="GO:0016020">
    <property type="term" value="C:membrane"/>
    <property type="evidence" value="ECO:0007669"/>
    <property type="project" value="InterPro"/>
</dbReference>
<dbReference type="Proteomes" id="UP000092462">
    <property type="component" value="Unassembled WGS sequence"/>
</dbReference>
<dbReference type="Gene3D" id="2.60.120.200">
    <property type="match status" value="1"/>
</dbReference>